<dbReference type="RefSeq" id="WP_070353668.1">
    <property type="nucleotide sequence ID" value="NZ_CP043474.1"/>
</dbReference>
<feature type="region of interest" description="Disordered" evidence="1">
    <location>
        <begin position="89"/>
        <end position="115"/>
    </location>
</feature>
<comment type="caution">
    <text evidence="3">The sequence shown here is derived from an EMBL/GenBank/DDBJ whole genome shotgun (WGS) entry which is preliminary data.</text>
</comment>
<evidence type="ECO:0000256" key="2">
    <source>
        <dbReference type="SAM" id="SignalP"/>
    </source>
</evidence>
<proteinExistence type="predicted"/>
<dbReference type="EMBL" id="MCHX01000028">
    <property type="protein sequence ID" value="OFJ53230.1"/>
    <property type="molecule type" value="Genomic_DNA"/>
</dbReference>
<keyword evidence="2" id="KW-0732">Signal</keyword>
<feature type="signal peptide" evidence="2">
    <location>
        <begin position="1"/>
        <end position="31"/>
    </location>
</feature>
<feature type="region of interest" description="Disordered" evidence="1">
    <location>
        <begin position="63"/>
        <end position="82"/>
    </location>
</feature>
<organism evidence="3 4">
    <name type="scientific">Mycolicibacterium grossiae</name>
    <dbReference type="NCBI Taxonomy" id="1552759"/>
    <lineage>
        <taxon>Bacteria</taxon>
        <taxon>Bacillati</taxon>
        <taxon>Actinomycetota</taxon>
        <taxon>Actinomycetes</taxon>
        <taxon>Mycobacteriales</taxon>
        <taxon>Mycobacteriaceae</taxon>
        <taxon>Mycolicibacterium</taxon>
    </lineage>
</organism>
<feature type="chain" id="PRO_5030027092" evidence="2">
    <location>
        <begin position="32"/>
        <end position="115"/>
    </location>
</feature>
<dbReference type="Proteomes" id="UP000178953">
    <property type="component" value="Unassembled WGS sequence"/>
</dbReference>
<dbReference type="OrthoDB" id="4729274at2"/>
<protein>
    <submittedName>
        <fullName evidence="3">Intersectin-EH binding protein Ibp1</fullName>
    </submittedName>
</protein>
<reference evidence="3 4" key="1">
    <citation type="submission" date="2016-09" db="EMBL/GenBank/DDBJ databases">
        <title>genome sequence of Mycobacterium sp. 739 SCH.</title>
        <authorList>
            <person name="Greninger A.L."/>
            <person name="Qin X."/>
            <person name="Jerome K."/>
            <person name="Vora S."/>
            <person name="Quinn K."/>
        </authorList>
    </citation>
    <scope>NUCLEOTIDE SEQUENCE [LARGE SCALE GENOMIC DNA]</scope>
    <source>
        <strain evidence="3 4">SCH</strain>
    </source>
</reference>
<dbReference type="AlphaFoldDB" id="A0A1E8Q5C0"/>
<accession>A0A1E8Q5C0</accession>
<name>A0A1E8Q5C0_9MYCO</name>
<evidence type="ECO:0000313" key="4">
    <source>
        <dbReference type="Proteomes" id="UP000178953"/>
    </source>
</evidence>
<gene>
    <name evidence="3" type="ORF">BEL07_13775</name>
</gene>
<sequence>MATLRFDARRLLLAGGFAVAAAAAPAVAVLAAPTSVEPSVAACPSGETEDTFTTVCTPDLVPNSPVFQSSSPDSLPSVGGIPCSGANSGQCIGLSEEQQSEGPVPVPRSSVSSSP</sequence>
<evidence type="ECO:0000313" key="3">
    <source>
        <dbReference type="EMBL" id="OFJ53230.1"/>
    </source>
</evidence>
<evidence type="ECO:0000256" key="1">
    <source>
        <dbReference type="SAM" id="MobiDB-lite"/>
    </source>
</evidence>
<feature type="compositionally biased region" description="Polar residues" evidence="1">
    <location>
        <begin position="65"/>
        <end position="74"/>
    </location>
</feature>
<feature type="compositionally biased region" description="Polar residues" evidence="1">
    <location>
        <begin position="89"/>
        <end position="101"/>
    </location>
</feature>
<keyword evidence="4" id="KW-1185">Reference proteome</keyword>